<name>A0A0E9V1L7_ANGAN</name>
<sequence>MVGCQSRPCLNQSKQVSLHNNTIGSYCCMSSPFISHIILTWNIT</sequence>
<accession>A0A0E9V1L7</accession>
<organism evidence="1">
    <name type="scientific">Anguilla anguilla</name>
    <name type="common">European freshwater eel</name>
    <name type="synonym">Muraena anguilla</name>
    <dbReference type="NCBI Taxonomy" id="7936"/>
    <lineage>
        <taxon>Eukaryota</taxon>
        <taxon>Metazoa</taxon>
        <taxon>Chordata</taxon>
        <taxon>Craniata</taxon>
        <taxon>Vertebrata</taxon>
        <taxon>Euteleostomi</taxon>
        <taxon>Actinopterygii</taxon>
        <taxon>Neopterygii</taxon>
        <taxon>Teleostei</taxon>
        <taxon>Anguilliformes</taxon>
        <taxon>Anguillidae</taxon>
        <taxon>Anguilla</taxon>
    </lineage>
</organism>
<proteinExistence type="predicted"/>
<reference evidence="1" key="2">
    <citation type="journal article" date="2015" name="Fish Shellfish Immunol.">
        <title>Early steps in the European eel (Anguilla anguilla)-Vibrio vulnificus interaction in the gills: Role of the RtxA13 toxin.</title>
        <authorList>
            <person name="Callol A."/>
            <person name="Pajuelo D."/>
            <person name="Ebbesson L."/>
            <person name="Teles M."/>
            <person name="MacKenzie S."/>
            <person name="Amaro C."/>
        </authorList>
    </citation>
    <scope>NUCLEOTIDE SEQUENCE</scope>
</reference>
<dbReference type="EMBL" id="GBXM01036548">
    <property type="protein sequence ID" value="JAH72029.1"/>
    <property type="molecule type" value="Transcribed_RNA"/>
</dbReference>
<dbReference type="AlphaFoldDB" id="A0A0E9V1L7"/>
<protein>
    <submittedName>
        <fullName evidence="1">Uncharacterized protein</fullName>
    </submittedName>
</protein>
<reference evidence="1" key="1">
    <citation type="submission" date="2014-11" db="EMBL/GenBank/DDBJ databases">
        <authorList>
            <person name="Amaro Gonzalez C."/>
        </authorList>
    </citation>
    <scope>NUCLEOTIDE SEQUENCE</scope>
</reference>
<evidence type="ECO:0000313" key="1">
    <source>
        <dbReference type="EMBL" id="JAH72029.1"/>
    </source>
</evidence>